<dbReference type="Pfam" id="PF11740">
    <property type="entry name" value="KfrA_N"/>
    <property type="match status" value="1"/>
</dbReference>
<gene>
    <name evidence="3" type="ORF">EKH79_03450</name>
</gene>
<dbReference type="AlphaFoldDB" id="A0A432LUW2"/>
<keyword evidence="4" id="KW-1185">Reference proteome</keyword>
<feature type="domain" description="KfrA N-terminal DNA-binding" evidence="2">
    <location>
        <begin position="6"/>
        <end position="135"/>
    </location>
</feature>
<dbReference type="OrthoDB" id="583532at2"/>
<reference evidence="3 4" key="1">
    <citation type="submission" date="2018-12" db="EMBL/GenBank/DDBJ databases">
        <title>Dyella dinghuensis sp. nov. DHOA06 and Dyella choica sp. nov. 4M-K27, isolated from forest soil.</title>
        <authorList>
            <person name="Qiu L.-H."/>
            <person name="Gao Z.-H."/>
        </authorList>
    </citation>
    <scope>NUCLEOTIDE SEQUENCE [LARGE SCALE GENOMIC DNA]</scope>
    <source>
        <strain evidence="3 4">DHOA06</strain>
    </source>
</reference>
<dbReference type="GO" id="GO:0003677">
    <property type="term" value="F:DNA binding"/>
    <property type="evidence" value="ECO:0007669"/>
    <property type="project" value="UniProtKB-KW"/>
</dbReference>
<dbReference type="RefSeq" id="WP_126672411.1">
    <property type="nucleotide sequence ID" value="NZ_RYZR01000003.1"/>
</dbReference>
<keyword evidence="3" id="KW-0238">DNA-binding</keyword>
<sequence>MPKGITQEQVNAAADALVAAGEKPTVEKIREALGTGSPNTVTRMLEVWRGTLAQRLQEAMTLPDVPTEVGQAFVEVWRIAVTHAATLAREALAEDQNALFAAQTSLTQERKLWEIALAEAQANVAESTVQRAQADTQLRERQILVDQLEAQRTDLLQQRDRLQGQLDTQHAELQTLRVELATQQDHVRTVEDRTHQQIDQARQENKALQQRLERERREHGKQVAQLTAKHEELRKVARTAEQTAAHHAGHVAALEATVAQWRESREPAKRTTHTVTKRAVKSTGTRSRRRKP</sequence>
<proteinExistence type="predicted"/>
<dbReference type="EMBL" id="RYZR01000003">
    <property type="protein sequence ID" value="RUL65780.1"/>
    <property type="molecule type" value="Genomic_DNA"/>
</dbReference>
<accession>A0A432LUW2</accession>
<organism evidence="3 4">
    <name type="scientific">Dyella dinghuensis</name>
    <dbReference type="NCBI Taxonomy" id="1920169"/>
    <lineage>
        <taxon>Bacteria</taxon>
        <taxon>Pseudomonadati</taxon>
        <taxon>Pseudomonadota</taxon>
        <taxon>Gammaproteobacteria</taxon>
        <taxon>Lysobacterales</taxon>
        <taxon>Rhodanobacteraceae</taxon>
        <taxon>Dyella</taxon>
    </lineage>
</organism>
<feature type="region of interest" description="Disordered" evidence="1">
    <location>
        <begin position="262"/>
        <end position="292"/>
    </location>
</feature>
<protein>
    <submittedName>
        <fullName evidence="3">DNA-binding protein</fullName>
    </submittedName>
</protein>
<dbReference type="Proteomes" id="UP000267077">
    <property type="component" value="Unassembled WGS sequence"/>
</dbReference>
<dbReference type="InterPro" id="IPR021104">
    <property type="entry name" value="KfrA_DNA-bd_N"/>
</dbReference>
<evidence type="ECO:0000313" key="3">
    <source>
        <dbReference type="EMBL" id="RUL65780.1"/>
    </source>
</evidence>
<evidence type="ECO:0000259" key="2">
    <source>
        <dbReference type="Pfam" id="PF11740"/>
    </source>
</evidence>
<evidence type="ECO:0000313" key="4">
    <source>
        <dbReference type="Proteomes" id="UP000267077"/>
    </source>
</evidence>
<name>A0A432LUW2_9GAMM</name>
<feature type="compositionally biased region" description="Basic residues" evidence="1">
    <location>
        <begin position="270"/>
        <end position="292"/>
    </location>
</feature>
<evidence type="ECO:0000256" key="1">
    <source>
        <dbReference type="SAM" id="MobiDB-lite"/>
    </source>
</evidence>
<comment type="caution">
    <text evidence="3">The sequence shown here is derived from an EMBL/GenBank/DDBJ whole genome shotgun (WGS) entry which is preliminary data.</text>
</comment>
<feature type="compositionally biased region" description="Basic and acidic residues" evidence="1">
    <location>
        <begin position="201"/>
        <end position="221"/>
    </location>
</feature>
<feature type="region of interest" description="Disordered" evidence="1">
    <location>
        <begin position="201"/>
        <end position="226"/>
    </location>
</feature>